<evidence type="ECO:0000259" key="13">
    <source>
        <dbReference type="PROSITE" id="PS50110"/>
    </source>
</evidence>
<dbReference type="Pfam" id="PF02954">
    <property type="entry name" value="HTH_8"/>
    <property type="match status" value="1"/>
</dbReference>
<sequence length="490" mass="54775">MRNESVLVVDDAPEIRAFLTELLQGEGFAVETATDGQEAIEMLEGRFFDVVLTDVNMPRKDGMAVLDYIQEHSPDSICILVTGYGSIRDAVEAMRKGAFDYLTKPVKAEEVALVIERALEVRELRRENQNLKKELRTRYGFDRIVGASPAMQDLFDLIEKVADTESTVLITGESGTGKELIAHAIHFASDRRDNSFIPINCGAIPPELLESELFGHEKGAFTHAIRTRIGRFELANKGTIFLDEVGEMSPALQVKLLRVLQDRQFERVGGVRTIRVDIRVIAATNIDLEEAVREGRFREDLYYRLNVIPIHVPPLRERVSDIPLLVQHFLERFRQKNRGRLERVAEDAMQCLMAYEWPGNVRELENLMERMSILASGPVLTAQDLPASFTRATGYPLSEGIPVPVPTLPEEGLSLNAAVQTFEKNLILQALDRTGGVKNRAAQLLRLNRTTLIEKMKKQRLMTPATRGRGGRPAKKKPEGTAPSRAAAGA</sequence>
<dbReference type="GO" id="GO:0005737">
    <property type="term" value="C:cytoplasm"/>
    <property type="evidence" value="ECO:0007669"/>
    <property type="project" value="UniProtKB-SubCell"/>
</dbReference>
<reference evidence="14 15" key="1">
    <citation type="submission" date="2020-02" db="EMBL/GenBank/DDBJ databases">
        <title>Comparative genomics of sulfur disproportionating microorganisms.</title>
        <authorList>
            <person name="Ward L.M."/>
            <person name="Bertran E."/>
            <person name="Johnston D.T."/>
        </authorList>
    </citation>
    <scope>NUCLEOTIDE SEQUENCE [LARGE SCALE GENOMIC DNA]</scope>
    <source>
        <strain evidence="14 15">DSM 100025</strain>
    </source>
</reference>
<accession>A0A6N9TT26</accession>
<evidence type="ECO:0000256" key="8">
    <source>
        <dbReference type="ARBA" id="ARBA00023159"/>
    </source>
</evidence>
<keyword evidence="8" id="KW-0010">Activator</keyword>
<evidence type="ECO:0000256" key="5">
    <source>
        <dbReference type="ARBA" id="ARBA00022840"/>
    </source>
</evidence>
<evidence type="ECO:0000256" key="10">
    <source>
        <dbReference type="PROSITE-ProRule" id="PRU00169"/>
    </source>
</evidence>
<dbReference type="FunFam" id="3.40.50.300:FF:000006">
    <property type="entry name" value="DNA-binding transcriptional regulator NtrC"/>
    <property type="match status" value="1"/>
</dbReference>
<dbReference type="FunFam" id="1.10.8.60:FF:000014">
    <property type="entry name" value="DNA-binding transcriptional regulator NtrC"/>
    <property type="match status" value="1"/>
</dbReference>
<dbReference type="InterPro" id="IPR011006">
    <property type="entry name" value="CheY-like_superfamily"/>
</dbReference>
<keyword evidence="5" id="KW-0067">ATP-binding</keyword>
<keyword evidence="3 10" id="KW-0597">Phosphoprotein</keyword>
<dbReference type="GO" id="GO:0006355">
    <property type="term" value="P:regulation of DNA-templated transcription"/>
    <property type="evidence" value="ECO:0007669"/>
    <property type="project" value="InterPro"/>
</dbReference>
<dbReference type="InterPro" id="IPR002197">
    <property type="entry name" value="HTH_Fis"/>
</dbReference>
<gene>
    <name evidence="14" type="ORF">G3N55_02305</name>
</gene>
<dbReference type="InterPro" id="IPR002078">
    <property type="entry name" value="Sigma_54_int"/>
</dbReference>
<evidence type="ECO:0000256" key="1">
    <source>
        <dbReference type="ARBA" id="ARBA00004496"/>
    </source>
</evidence>
<dbReference type="PROSITE" id="PS50045">
    <property type="entry name" value="SIGMA54_INTERACT_4"/>
    <property type="match status" value="1"/>
</dbReference>
<keyword evidence="4" id="KW-0547">Nucleotide-binding</keyword>
<organism evidence="14 15">
    <name type="scientific">Dissulfurirhabdus thermomarina</name>
    <dbReference type="NCBI Taxonomy" id="1765737"/>
    <lineage>
        <taxon>Bacteria</taxon>
        <taxon>Deltaproteobacteria</taxon>
        <taxon>Dissulfurirhabdaceae</taxon>
        <taxon>Dissulfurirhabdus</taxon>
    </lineage>
</organism>
<feature type="modified residue" description="4-aspartylphosphate" evidence="10">
    <location>
        <position position="54"/>
    </location>
</feature>
<dbReference type="AlphaFoldDB" id="A0A6N9TT26"/>
<evidence type="ECO:0000313" key="14">
    <source>
        <dbReference type="EMBL" id="NDY41686.1"/>
    </source>
</evidence>
<name>A0A6N9TT26_DISTH</name>
<dbReference type="PANTHER" id="PTHR32071">
    <property type="entry name" value="TRANSCRIPTIONAL REGULATORY PROTEIN"/>
    <property type="match status" value="1"/>
</dbReference>
<dbReference type="Gene3D" id="1.10.10.60">
    <property type="entry name" value="Homeodomain-like"/>
    <property type="match status" value="1"/>
</dbReference>
<dbReference type="GO" id="GO:0043565">
    <property type="term" value="F:sequence-specific DNA binding"/>
    <property type="evidence" value="ECO:0007669"/>
    <property type="project" value="InterPro"/>
</dbReference>
<dbReference type="Proteomes" id="UP000469346">
    <property type="component" value="Unassembled WGS sequence"/>
</dbReference>
<protein>
    <submittedName>
        <fullName evidence="14">Sigma-54-dependent Fis family transcriptional regulator</fullName>
    </submittedName>
</protein>
<evidence type="ECO:0000259" key="12">
    <source>
        <dbReference type="PROSITE" id="PS50045"/>
    </source>
</evidence>
<dbReference type="Pfam" id="PF25601">
    <property type="entry name" value="AAA_lid_14"/>
    <property type="match status" value="1"/>
</dbReference>
<dbReference type="Gene3D" id="1.10.8.60">
    <property type="match status" value="1"/>
</dbReference>
<feature type="domain" description="Sigma-54 factor interaction" evidence="12">
    <location>
        <begin position="144"/>
        <end position="373"/>
    </location>
</feature>
<comment type="caution">
    <text evidence="14">The sequence shown here is derived from an EMBL/GenBank/DDBJ whole genome shotgun (WGS) entry which is preliminary data.</text>
</comment>
<feature type="region of interest" description="Disordered" evidence="11">
    <location>
        <begin position="461"/>
        <end position="490"/>
    </location>
</feature>
<dbReference type="CDD" id="cd00009">
    <property type="entry name" value="AAA"/>
    <property type="match status" value="1"/>
</dbReference>
<feature type="domain" description="Response regulatory" evidence="13">
    <location>
        <begin position="5"/>
        <end position="119"/>
    </location>
</feature>
<comment type="subcellular location">
    <subcellularLocation>
        <location evidence="1">Cytoplasm</location>
    </subcellularLocation>
</comment>
<dbReference type="PROSITE" id="PS00688">
    <property type="entry name" value="SIGMA54_INTERACT_3"/>
    <property type="match status" value="1"/>
</dbReference>
<dbReference type="PROSITE" id="PS00675">
    <property type="entry name" value="SIGMA54_INTERACT_1"/>
    <property type="match status" value="1"/>
</dbReference>
<dbReference type="PROSITE" id="PS00676">
    <property type="entry name" value="SIGMA54_INTERACT_2"/>
    <property type="match status" value="1"/>
</dbReference>
<dbReference type="FunFam" id="3.40.50.2300:FF:000018">
    <property type="entry name" value="DNA-binding transcriptional regulator NtrC"/>
    <property type="match status" value="1"/>
</dbReference>
<dbReference type="SUPFAM" id="SSF52172">
    <property type="entry name" value="CheY-like"/>
    <property type="match status" value="1"/>
</dbReference>
<keyword evidence="6" id="KW-0805">Transcription regulation</keyword>
<dbReference type="PANTHER" id="PTHR32071:SF117">
    <property type="entry name" value="PTS-DEPENDENT DIHYDROXYACETONE KINASE OPERON REGULATORY PROTEIN-RELATED"/>
    <property type="match status" value="1"/>
</dbReference>
<dbReference type="Pfam" id="PF00158">
    <property type="entry name" value="Sigma54_activat"/>
    <property type="match status" value="1"/>
</dbReference>
<dbReference type="PRINTS" id="PR01590">
    <property type="entry name" value="HTHFIS"/>
</dbReference>
<keyword evidence="9" id="KW-0804">Transcription</keyword>
<evidence type="ECO:0000256" key="6">
    <source>
        <dbReference type="ARBA" id="ARBA00023015"/>
    </source>
</evidence>
<dbReference type="InterPro" id="IPR003593">
    <property type="entry name" value="AAA+_ATPase"/>
</dbReference>
<keyword evidence="15" id="KW-1185">Reference proteome</keyword>
<dbReference type="EMBL" id="JAAGRR010000013">
    <property type="protein sequence ID" value="NDY41686.1"/>
    <property type="molecule type" value="Genomic_DNA"/>
</dbReference>
<keyword evidence="2" id="KW-0963">Cytoplasm</keyword>
<dbReference type="SUPFAM" id="SSF52540">
    <property type="entry name" value="P-loop containing nucleoside triphosphate hydrolases"/>
    <property type="match status" value="1"/>
</dbReference>
<dbReference type="RefSeq" id="WP_163297840.1">
    <property type="nucleotide sequence ID" value="NZ_JAAGRR010000013.1"/>
</dbReference>
<dbReference type="PROSITE" id="PS50110">
    <property type="entry name" value="RESPONSE_REGULATORY"/>
    <property type="match status" value="1"/>
</dbReference>
<keyword evidence="7" id="KW-0238">DNA-binding</keyword>
<proteinExistence type="predicted"/>
<dbReference type="SUPFAM" id="SSF46689">
    <property type="entry name" value="Homeodomain-like"/>
    <property type="match status" value="1"/>
</dbReference>
<evidence type="ECO:0000256" key="2">
    <source>
        <dbReference type="ARBA" id="ARBA00022490"/>
    </source>
</evidence>
<dbReference type="Gene3D" id="3.40.50.2300">
    <property type="match status" value="1"/>
</dbReference>
<evidence type="ECO:0000313" key="15">
    <source>
        <dbReference type="Proteomes" id="UP000469346"/>
    </source>
</evidence>
<dbReference type="GO" id="GO:0000160">
    <property type="term" value="P:phosphorelay signal transduction system"/>
    <property type="evidence" value="ECO:0007669"/>
    <property type="project" value="InterPro"/>
</dbReference>
<dbReference type="Gene3D" id="3.40.50.300">
    <property type="entry name" value="P-loop containing nucleotide triphosphate hydrolases"/>
    <property type="match status" value="1"/>
</dbReference>
<dbReference type="SMART" id="SM00382">
    <property type="entry name" value="AAA"/>
    <property type="match status" value="1"/>
</dbReference>
<dbReference type="InterPro" id="IPR027417">
    <property type="entry name" value="P-loop_NTPase"/>
</dbReference>
<dbReference type="GO" id="GO:0005524">
    <property type="term" value="F:ATP binding"/>
    <property type="evidence" value="ECO:0007669"/>
    <property type="project" value="UniProtKB-KW"/>
</dbReference>
<evidence type="ECO:0000256" key="7">
    <source>
        <dbReference type="ARBA" id="ARBA00023125"/>
    </source>
</evidence>
<dbReference type="SMART" id="SM00448">
    <property type="entry name" value="REC"/>
    <property type="match status" value="1"/>
</dbReference>
<dbReference type="InterPro" id="IPR001789">
    <property type="entry name" value="Sig_transdc_resp-reg_receiver"/>
</dbReference>
<dbReference type="InterPro" id="IPR025944">
    <property type="entry name" value="Sigma_54_int_dom_CS"/>
</dbReference>
<evidence type="ECO:0000256" key="3">
    <source>
        <dbReference type="ARBA" id="ARBA00022553"/>
    </source>
</evidence>
<dbReference type="Pfam" id="PF00072">
    <property type="entry name" value="Response_reg"/>
    <property type="match status" value="1"/>
</dbReference>
<evidence type="ECO:0000256" key="4">
    <source>
        <dbReference type="ARBA" id="ARBA00022741"/>
    </source>
</evidence>
<dbReference type="InterPro" id="IPR025943">
    <property type="entry name" value="Sigma_54_int_dom_ATP-bd_2"/>
</dbReference>
<dbReference type="InterPro" id="IPR058031">
    <property type="entry name" value="AAA_lid_NorR"/>
</dbReference>
<dbReference type="InterPro" id="IPR009057">
    <property type="entry name" value="Homeodomain-like_sf"/>
</dbReference>
<dbReference type="InterPro" id="IPR025662">
    <property type="entry name" value="Sigma_54_int_dom_ATP-bd_1"/>
</dbReference>
<evidence type="ECO:0000256" key="9">
    <source>
        <dbReference type="ARBA" id="ARBA00023163"/>
    </source>
</evidence>
<evidence type="ECO:0000256" key="11">
    <source>
        <dbReference type="SAM" id="MobiDB-lite"/>
    </source>
</evidence>